<dbReference type="InterPro" id="IPR027417">
    <property type="entry name" value="P-loop_NTPase"/>
</dbReference>
<name>A0A7X4VZ21_9GAMM</name>
<reference evidence="2 3" key="1">
    <citation type="submission" date="2019-12" db="EMBL/GenBank/DDBJ databases">
        <title>Draft genome sequencing of Halomonas icarensis D1-1.</title>
        <authorList>
            <person name="Pandiyan K."/>
            <person name="Kushwaha P."/>
            <person name="Gowdham M."/>
            <person name="Chakdar H."/>
            <person name="Singh A."/>
            <person name="Kumar M."/>
            <person name="Saxena A.K."/>
        </authorList>
    </citation>
    <scope>NUCLEOTIDE SEQUENCE [LARGE SCALE GENOMIC DNA]</scope>
    <source>
        <strain evidence="2 3">D1-1</strain>
    </source>
</reference>
<comment type="caution">
    <text evidence="2">The sequence shown here is derived from an EMBL/GenBank/DDBJ whole genome shotgun (WGS) entry which is preliminary data.</text>
</comment>
<dbReference type="RefSeq" id="WP_161423324.1">
    <property type="nucleotide sequence ID" value="NZ_JARWMY010000004.1"/>
</dbReference>
<keyword evidence="3" id="KW-1185">Reference proteome</keyword>
<protein>
    <submittedName>
        <fullName evidence="2">Uncharacterized protein</fullName>
    </submittedName>
</protein>
<proteinExistence type="predicted"/>
<dbReference type="EMBL" id="WUTS01000001">
    <property type="protein sequence ID" value="NAW12969.1"/>
    <property type="molecule type" value="Genomic_DNA"/>
</dbReference>
<evidence type="ECO:0000313" key="2">
    <source>
        <dbReference type="EMBL" id="NAW12969.1"/>
    </source>
</evidence>
<evidence type="ECO:0000313" key="3">
    <source>
        <dbReference type="Proteomes" id="UP000448235"/>
    </source>
</evidence>
<sequence length="1294" mass="146218">MIFEINAGQIERLDQEQLVNLLRRLIYAELNKNSIPLRSGTAPAQITIPDGGDDARVSWTGGPNETDWLQSRFTVFQCKKGRTSPSGLKSETQSKSSQGSGNPRINEAIEEALSKSGAYLIVTNTPVVGTKIDRRIEAIQEGICETGNDPSLLSSIQIYDCNRLAAWSNTHPSVALWLNALLRDVYLGGFQTFEDWGRTPEISQIEFQQSDDTRFVAKGREIQTWRNEDTSISQEKSFDEIREIISTFLLTRGNAVRVIGPSGYGKTRLVHQLIASQSSFPQDILDESQIIYCIYEDVKDQLLNIAREIADTRSRALIIVDDCPDEIHARLSETVHREGSRCHLMTIGVETKSHGIHQNLIVELNAASNALISHIAEATNKEASSRNASLIRDMSQGFPRMAVFASRALEDGDEKLSSVETLISRLVWGEREEDLSAFESLQLISLFTIVGLENDAAHELEQIASYCSKTGQKMYRELSRFTERGVLFRQGDYGEVQPLPLAMRLSNQWLESNPSGALEILFRSLSEEMKLKMVGRLRWVSWSDKVTSFARALLAEALPDETALDSEFGSKLLDRFVHLAPDATMEHLDSLLASNSIDELAAFDSGRRYTIWALEKLVFRRQTFDPAARLLLKLGAAENEGWSNNASGQFIGLFQLYLSGTEATPEEKLLVLDDGLANTDERVRKLCVGALDRMLQSGHFSRSGGSEHIGAGEALEDWQPKTYEEIFDYYRAALTRLEKIALSAVDPSREITLNNIGSHLRSLFSIEPMLDEVKAMIARLREVYPQWNNAALMVNEWLYFDRNDACYEHREKLRAFYDELLPIDKIEQMYYYSSGWATDIHDPDVCYSPGGDNDHDYGLNKINELVDASPNHAEYFFPLVDKFLAKPTNSAWIAIVRIAKHVNDPDRLLRYVLEMASADRDIVVISNLVRNVISGAAQTDRKKALECLELALSAQSLSKSSIEFIAAVGLDDALMRRAVEFVKNDTAEPHQVSAFAFSELLQKIDHTLIEELISTLQTKGEQGAWAAIDFLGRVLYGSNPKEGWLLESLAQSVTNPALFDKGRYSAMDWYLWCVLVEKLLDSGRIDDHFKAQLVDFIISVTAVEEFGVQLAFDDYAQKILRRLISCSPCLVWEKYHEIRVASDSRARYRLESLFGANSGSPSKPGVLNSIPQDIYIPWMIEDKEGRIPFILGWIQLFIKVDDERNWDPCFVEFVDSHVDRPDRLDVLCTRLTTGSWVGSYANKLESERDQLLQLRAMSKSTYVHRWVDQIVSRIGQQIIEEQRRDGNREAYYRA</sequence>
<dbReference type="Proteomes" id="UP000448235">
    <property type="component" value="Unassembled WGS sequence"/>
</dbReference>
<organism evidence="2 3">
    <name type="scientific">Halomonas icarae</name>
    <dbReference type="NCBI Taxonomy" id="2691040"/>
    <lineage>
        <taxon>Bacteria</taxon>
        <taxon>Pseudomonadati</taxon>
        <taxon>Pseudomonadota</taxon>
        <taxon>Gammaproteobacteria</taxon>
        <taxon>Oceanospirillales</taxon>
        <taxon>Halomonadaceae</taxon>
        <taxon>Halomonas</taxon>
    </lineage>
</organism>
<feature type="region of interest" description="Disordered" evidence="1">
    <location>
        <begin position="80"/>
        <end position="103"/>
    </location>
</feature>
<dbReference type="SUPFAM" id="SSF52540">
    <property type="entry name" value="P-loop containing nucleoside triphosphate hydrolases"/>
    <property type="match status" value="1"/>
</dbReference>
<accession>A0A7X4VZ21</accession>
<gene>
    <name evidence="2" type="ORF">GRB80_08925</name>
</gene>
<evidence type="ECO:0000256" key="1">
    <source>
        <dbReference type="SAM" id="MobiDB-lite"/>
    </source>
</evidence>
<feature type="compositionally biased region" description="Polar residues" evidence="1">
    <location>
        <begin position="83"/>
        <end position="103"/>
    </location>
</feature>